<comment type="similarity">
    <text evidence="2">Belongs to the TDE1 family.</text>
</comment>
<keyword evidence="5 7" id="KW-0472">Membrane</keyword>
<comment type="subcellular location">
    <subcellularLocation>
        <location evidence="1">Membrane</location>
        <topology evidence="1">Multi-pass membrane protein</topology>
    </subcellularLocation>
</comment>
<sequence>MSVRTGTNPLVLPFLIYTHSLQIQMPSALCAHLFGHCNCPVLSGSGAVYRICAGTSTFHLLQAVLLVHLHSPPACGHSCITGLCVLLGWGGDRRLHFPTGAHLAAWHYIGICGGFTFILLQLVLITAFAHSWNKNWQTGAAQDCSWFIAVLLATLGFYSLTGVGAVLLFHHYTRPAGCLLNKMLLSLHLYFCGLLDSCLPRATHSGLLQASIISCYIMYLTFSTLSSPPPERGKGQDLDSQRQDLFCLRQTLSFVLNTFVFYCLSPSLHESSCGRKGRGVSAALLPSSPFLSPGQGGGIARPADQEPPPAPPGQAQHFSYSYSAFHFIFFLPSLYIMVTLTNWFSYEEAELEKTFTNGSWATFWVKVASCWACVLLYLGLLLAPICCLGYGEFST</sequence>
<name>A0A8C0VVS1_CASCN</name>
<protein>
    <recommendedName>
        <fullName evidence="9">Serine incorporator 4</fullName>
    </recommendedName>
</protein>
<dbReference type="GO" id="GO:0016020">
    <property type="term" value="C:membrane"/>
    <property type="evidence" value="ECO:0007669"/>
    <property type="project" value="UniProtKB-SubCell"/>
</dbReference>
<evidence type="ECO:0000256" key="1">
    <source>
        <dbReference type="ARBA" id="ARBA00004141"/>
    </source>
</evidence>
<feature type="transmembrane region" description="Helical" evidence="7">
    <location>
        <begin position="103"/>
        <end position="126"/>
    </location>
</feature>
<dbReference type="AlphaFoldDB" id="A0A8C0VVS1"/>
<evidence type="ECO:0000313" key="8">
    <source>
        <dbReference type="Ensembl" id="ENSCCNP00000001598.1"/>
    </source>
</evidence>
<evidence type="ECO:0000256" key="2">
    <source>
        <dbReference type="ARBA" id="ARBA00006665"/>
    </source>
</evidence>
<proteinExistence type="inferred from homology"/>
<dbReference type="Pfam" id="PF03348">
    <property type="entry name" value="Serinc"/>
    <property type="match status" value="1"/>
</dbReference>
<keyword evidence="4 7" id="KW-1133">Transmembrane helix</keyword>
<reference evidence="8" key="1">
    <citation type="submission" date="2023-09" db="UniProtKB">
        <authorList>
            <consortium name="Ensembl"/>
        </authorList>
    </citation>
    <scope>IDENTIFICATION</scope>
</reference>
<dbReference type="PANTHER" id="PTHR10383:SF5">
    <property type="entry name" value="SERINE INCORPORATOR 4"/>
    <property type="match status" value="1"/>
</dbReference>
<feature type="region of interest" description="Disordered" evidence="6">
    <location>
        <begin position="294"/>
        <end position="314"/>
    </location>
</feature>
<keyword evidence="3 7" id="KW-0812">Transmembrane</keyword>
<evidence type="ECO:0000256" key="3">
    <source>
        <dbReference type="ARBA" id="ARBA00022692"/>
    </source>
</evidence>
<dbReference type="InterPro" id="IPR005016">
    <property type="entry name" value="TDE1/TMS"/>
</dbReference>
<feature type="transmembrane region" description="Helical" evidence="7">
    <location>
        <begin position="146"/>
        <end position="172"/>
    </location>
</feature>
<gene>
    <name evidence="8" type="primary">Serinc4</name>
</gene>
<dbReference type="Ensembl" id="ENSCCNT00000002156.1">
    <property type="protein sequence ID" value="ENSCCNP00000001598.1"/>
    <property type="gene ID" value="ENSCCNG00000001772.1"/>
</dbReference>
<evidence type="ECO:0000256" key="4">
    <source>
        <dbReference type="ARBA" id="ARBA00022989"/>
    </source>
</evidence>
<evidence type="ECO:0000256" key="6">
    <source>
        <dbReference type="SAM" id="MobiDB-lite"/>
    </source>
</evidence>
<evidence type="ECO:0000256" key="5">
    <source>
        <dbReference type="ARBA" id="ARBA00023136"/>
    </source>
</evidence>
<evidence type="ECO:0000256" key="7">
    <source>
        <dbReference type="SAM" id="Phobius"/>
    </source>
</evidence>
<organism evidence="8">
    <name type="scientific">Castor canadensis</name>
    <name type="common">American beaver</name>
    <dbReference type="NCBI Taxonomy" id="51338"/>
    <lineage>
        <taxon>Eukaryota</taxon>
        <taxon>Metazoa</taxon>
        <taxon>Chordata</taxon>
        <taxon>Craniata</taxon>
        <taxon>Vertebrata</taxon>
        <taxon>Euteleostomi</taxon>
        <taxon>Mammalia</taxon>
        <taxon>Eutheria</taxon>
        <taxon>Euarchontoglires</taxon>
        <taxon>Glires</taxon>
        <taxon>Rodentia</taxon>
        <taxon>Castorimorpha</taxon>
        <taxon>Castoridae</taxon>
        <taxon>Castor</taxon>
    </lineage>
</organism>
<feature type="transmembrane region" description="Helical" evidence="7">
    <location>
        <begin position="324"/>
        <end position="344"/>
    </location>
</feature>
<evidence type="ECO:0008006" key="9">
    <source>
        <dbReference type="Google" id="ProtNLM"/>
    </source>
</evidence>
<dbReference type="PANTHER" id="PTHR10383">
    <property type="entry name" value="SERINE INCORPORATOR"/>
    <property type="match status" value="1"/>
</dbReference>
<feature type="transmembrane region" description="Helical" evidence="7">
    <location>
        <begin position="364"/>
        <end position="390"/>
    </location>
</feature>
<accession>A0A8C0VVS1</accession>